<comment type="similarity">
    <text evidence="7">Belongs to the binding-protein-dependent transport system permease family.</text>
</comment>
<proteinExistence type="inferred from homology"/>
<accession>A0A543L9U4</accession>
<feature type="transmembrane region" description="Helical" evidence="7">
    <location>
        <begin position="111"/>
        <end position="134"/>
    </location>
</feature>
<dbReference type="InterPro" id="IPR000515">
    <property type="entry name" value="MetI-like"/>
</dbReference>
<reference evidence="10 11" key="1">
    <citation type="submission" date="2019-06" db="EMBL/GenBank/DDBJ databases">
        <title>Genomic Encyclopedia of Archaeal and Bacterial Type Strains, Phase II (KMG-II): from individual species to whole genera.</title>
        <authorList>
            <person name="Goeker M."/>
        </authorList>
    </citation>
    <scope>NUCLEOTIDE SEQUENCE [LARGE SCALE GENOMIC DNA]</scope>
    <source>
        <strain evidence="10 11">DSM 7270</strain>
    </source>
</reference>
<dbReference type="EMBL" id="VFPV01000002">
    <property type="protein sequence ID" value="TQN04042.1"/>
    <property type="molecule type" value="Genomic_DNA"/>
</dbReference>
<dbReference type="InterPro" id="IPR050366">
    <property type="entry name" value="BP-dependent_transpt_permease"/>
</dbReference>
<feature type="transmembrane region" description="Helical" evidence="7">
    <location>
        <begin position="270"/>
        <end position="295"/>
    </location>
</feature>
<keyword evidence="5 7" id="KW-1133">Transmembrane helix</keyword>
<feature type="domain" description="ABC transmembrane type-1" evidence="9">
    <location>
        <begin position="107"/>
        <end position="296"/>
    </location>
</feature>
<dbReference type="Proteomes" id="UP000316993">
    <property type="component" value="Unassembled WGS sequence"/>
</dbReference>
<evidence type="ECO:0000256" key="7">
    <source>
        <dbReference type="RuleBase" id="RU363032"/>
    </source>
</evidence>
<keyword evidence="2 7" id="KW-0813">Transport</keyword>
<name>A0A543L9U4_9BURK</name>
<evidence type="ECO:0000313" key="10">
    <source>
        <dbReference type="EMBL" id="TQN04042.1"/>
    </source>
</evidence>
<evidence type="ECO:0000256" key="3">
    <source>
        <dbReference type="ARBA" id="ARBA00022475"/>
    </source>
</evidence>
<dbReference type="GO" id="GO:0005886">
    <property type="term" value="C:plasma membrane"/>
    <property type="evidence" value="ECO:0007669"/>
    <property type="project" value="UniProtKB-SubCell"/>
</dbReference>
<keyword evidence="3" id="KW-1003">Cell membrane</keyword>
<feature type="transmembrane region" description="Helical" evidence="7">
    <location>
        <begin position="224"/>
        <end position="249"/>
    </location>
</feature>
<dbReference type="Pfam" id="PF00528">
    <property type="entry name" value="BPD_transp_1"/>
    <property type="match status" value="1"/>
</dbReference>
<evidence type="ECO:0000256" key="2">
    <source>
        <dbReference type="ARBA" id="ARBA00022448"/>
    </source>
</evidence>
<evidence type="ECO:0000256" key="8">
    <source>
        <dbReference type="SAM" id="MobiDB-lite"/>
    </source>
</evidence>
<evidence type="ECO:0000256" key="1">
    <source>
        <dbReference type="ARBA" id="ARBA00004651"/>
    </source>
</evidence>
<comment type="caution">
    <text evidence="10">The sequence shown here is derived from an EMBL/GenBank/DDBJ whole genome shotgun (WGS) entry which is preliminary data.</text>
</comment>
<dbReference type="PROSITE" id="PS50928">
    <property type="entry name" value="ABC_TM1"/>
    <property type="match status" value="1"/>
</dbReference>
<feature type="region of interest" description="Disordered" evidence="8">
    <location>
        <begin position="1"/>
        <end position="33"/>
    </location>
</feature>
<evidence type="ECO:0000256" key="6">
    <source>
        <dbReference type="ARBA" id="ARBA00023136"/>
    </source>
</evidence>
<dbReference type="AlphaFoldDB" id="A0A543L9U4"/>
<evidence type="ECO:0000259" key="9">
    <source>
        <dbReference type="PROSITE" id="PS50928"/>
    </source>
</evidence>
<dbReference type="Pfam" id="PF12911">
    <property type="entry name" value="OppC_N"/>
    <property type="match status" value="1"/>
</dbReference>
<feature type="compositionally biased region" description="Low complexity" evidence="8">
    <location>
        <begin position="7"/>
        <end position="21"/>
    </location>
</feature>
<dbReference type="InterPro" id="IPR035906">
    <property type="entry name" value="MetI-like_sf"/>
</dbReference>
<dbReference type="PANTHER" id="PTHR43386">
    <property type="entry name" value="OLIGOPEPTIDE TRANSPORT SYSTEM PERMEASE PROTEIN APPC"/>
    <property type="match status" value="1"/>
</dbReference>
<dbReference type="Gene3D" id="1.10.3720.10">
    <property type="entry name" value="MetI-like"/>
    <property type="match status" value="1"/>
</dbReference>
<evidence type="ECO:0000256" key="5">
    <source>
        <dbReference type="ARBA" id="ARBA00022989"/>
    </source>
</evidence>
<dbReference type="RefSeq" id="WP_233099960.1">
    <property type="nucleotide sequence ID" value="NZ_VFPV01000002.1"/>
</dbReference>
<comment type="subcellular location">
    <subcellularLocation>
        <location evidence="1 7">Cell membrane</location>
        <topology evidence="1 7">Multi-pass membrane protein</topology>
    </subcellularLocation>
</comment>
<feature type="transmembrane region" description="Helical" evidence="7">
    <location>
        <begin position="47"/>
        <end position="67"/>
    </location>
</feature>
<keyword evidence="6 7" id="KW-0472">Membrane</keyword>
<protein>
    <submittedName>
        <fullName evidence="10">Peptide/nickel transport system permease protein</fullName>
    </submittedName>
</protein>
<keyword evidence="4 7" id="KW-0812">Transmembrane</keyword>
<evidence type="ECO:0000313" key="11">
    <source>
        <dbReference type="Proteomes" id="UP000316993"/>
    </source>
</evidence>
<organism evidence="10 11">
    <name type="scientific">Acidovorax temperans</name>
    <dbReference type="NCBI Taxonomy" id="80878"/>
    <lineage>
        <taxon>Bacteria</taxon>
        <taxon>Pseudomonadati</taxon>
        <taxon>Pseudomonadota</taxon>
        <taxon>Betaproteobacteria</taxon>
        <taxon>Burkholderiales</taxon>
        <taxon>Comamonadaceae</taxon>
        <taxon>Acidovorax</taxon>
    </lineage>
</organism>
<dbReference type="CDD" id="cd06261">
    <property type="entry name" value="TM_PBP2"/>
    <property type="match status" value="1"/>
</dbReference>
<dbReference type="SUPFAM" id="SSF161098">
    <property type="entry name" value="MetI-like"/>
    <property type="match status" value="1"/>
</dbReference>
<dbReference type="GO" id="GO:0055085">
    <property type="term" value="P:transmembrane transport"/>
    <property type="evidence" value="ECO:0007669"/>
    <property type="project" value="InterPro"/>
</dbReference>
<dbReference type="InterPro" id="IPR025966">
    <property type="entry name" value="OppC_N"/>
</dbReference>
<gene>
    <name evidence="10" type="ORF">BDD18_2748</name>
</gene>
<evidence type="ECO:0000256" key="4">
    <source>
        <dbReference type="ARBA" id="ARBA00022692"/>
    </source>
</evidence>
<feature type="transmembrane region" description="Helical" evidence="7">
    <location>
        <begin position="155"/>
        <end position="182"/>
    </location>
</feature>
<dbReference type="PANTHER" id="PTHR43386:SF25">
    <property type="entry name" value="PEPTIDE ABC TRANSPORTER PERMEASE PROTEIN"/>
    <property type="match status" value="1"/>
</dbReference>
<sequence length="311" mass="32884">MSLLKDSSAMDPASASAASTSLGQVPSAGASSRGRQGWHRALRHRSFVLGAVLTMLMLGMAAISLVWTPWSPYEVDLAAKLQPPSAVHWLGTDAFGRDILSLLMVGARNSILVGVIAVGIGMGVGTALGLLAAARKGWVEEAIMRLADFTFAFPALLLAIMLTAVFGAGIVNSIIAIGIFYIPTFARVTRASANAVWAREYILAARACGKGPWRITLEHVLPNILSVLIVQATIQFALAILAEAALSYLGLGTQPPEPSWGRMLSEAQTLMFQAPLLAVWPGVAIALAVLGLNLLGDGLRDLLDPRLARKR</sequence>